<dbReference type="RefSeq" id="WP_179206673.1">
    <property type="nucleotide sequence ID" value="NZ_FUKO01000014.1"/>
</dbReference>
<dbReference type="EMBL" id="FUKO01000014">
    <property type="protein sequence ID" value="SJN25032.1"/>
    <property type="molecule type" value="Genomic_DNA"/>
</dbReference>
<dbReference type="Gene3D" id="3.40.50.300">
    <property type="entry name" value="P-loop containing nucleotide triphosphate hydrolases"/>
    <property type="match status" value="1"/>
</dbReference>
<feature type="compositionally biased region" description="Basic and acidic residues" evidence="7">
    <location>
        <begin position="312"/>
        <end position="330"/>
    </location>
</feature>
<keyword evidence="4" id="KW-0067">ATP-binding</keyword>
<evidence type="ECO:0000256" key="4">
    <source>
        <dbReference type="ARBA" id="ARBA00022840"/>
    </source>
</evidence>
<sequence length="364" mass="39021">MSSRGDLSAAELREIFDRDIAPTLTATGAAELHPSVVFVGAQPGAGKSREIATVRDDQPAAVPVIGDDFRQFHPDYWTTMDKDPLSMPHITAQASGAWVGMAADHLRSERRSVILETTMRQSAVVEATAAAFRAQGYRVEAHVLAVPGAVSALGTVSRYLGSAAGNDQNRWTPSAAHETAYEAMPATVEQLVSRGLVDRITVTTRAQGVLYERAVTADVAQTVGAEARRAIEAGRSPASMTAREGREWVREFVVAAARVSRLPEVAEDLNETMRRLAAAGPEIIRHTHNPALRTAAREAVASAEIPGGRPRSSTDRDHAKWWGVDVDRGPTRTPGEIAARSAQDVQGTAIAADVAKNRSLGRER</sequence>
<proteinExistence type="inferred from homology"/>
<dbReference type="GO" id="GO:0016301">
    <property type="term" value="F:kinase activity"/>
    <property type="evidence" value="ECO:0007669"/>
    <property type="project" value="InterPro"/>
</dbReference>
<evidence type="ECO:0000256" key="1">
    <source>
        <dbReference type="ARBA" id="ARBA00009104"/>
    </source>
</evidence>
<evidence type="ECO:0000256" key="5">
    <source>
        <dbReference type="ARBA" id="ARBA00032897"/>
    </source>
</evidence>
<gene>
    <name evidence="9" type="ORF">FM104_04695</name>
</gene>
<evidence type="ECO:0000313" key="10">
    <source>
        <dbReference type="Proteomes" id="UP000196320"/>
    </source>
</evidence>
<keyword evidence="3" id="KW-0547">Nucleotide-binding</keyword>
<comment type="similarity">
    <text evidence="1">Belongs to the zeta toxin family.</text>
</comment>
<evidence type="ECO:0000256" key="6">
    <source>
        <dbReference type="ARBA" id="ARBA00048178"/>
    </source>
</evidence>
<dbReference type="InterPro" id="IPR010488">
    <property type="entry name" value="Zeta_toxin_domain"/>
</dbReference>
<name>A0A1R4IYV9_9MICO</name>
<dbReference type="InterPro" id="IPR027417">
    <property type="entry name" value="P-loop_NTPase"/>
</dbReference>
<evidence type="ECO:0000313" key="9">
    <source>
        <dbReference type="EMBL" id="SJN25032.1"/>
    </source>
</evidence>
<organism evidence="9 10">
    <name type="scientific">Microbacterium esteraromaticum</name>
    <dbReference type="NCBI Taxonomy" id="57043"/>
    <lineage>
        <taxon>Bacteria</taxon>
        <taxon>Bacillati</taxon>
        <taxon>Actinomycetota</taxon>
        <taxon>Actinomycetes</taxon>
        <taxon>Micrococcales</taxon>
        <taxon>Microbacteriaceae</taxon>
        <taxon>Microbacterium</taxon>
    </lineage>
</organism>
<feature type="region of interest" description="Disordered" evidence="7">
    <location>
        <begin position="301"/>
        <end position="345"/>
    </location>
</feature>
<evidence type="ECO:0000256" key="3">
    <source>
        <dbReference type="ARBA" id="ARBA00022741"/>
    </source>
</evidence>
<dbReference type="Pfam" id="PF06414">
    <property type="entry name" value="Zeta_toxin"/>
    <property type="match status" value="1"/>
</dbReference>
<dbReference type="Proteomes" id="UP000196320">
    <property type="component" value="Unassembled WGS sequence"/>
</dbReference>
<feature type="domain" description="Zeta toxin" evidence="8">
    <location>
        <begin position="31"/>
        <end position="214"/>
    </location>
</feature>
<evidence type="ECO:0000256" key="7">
    <source>
        <dbReference type="SAM" id="MobiDB-lite"/>
    </source>
</evidence>
<dbReference type="GO" id="GO:0005524">
    <property type="term" value="F:ATP binding"/>
    <property type="evidence" value="ECO:0007669"/>
    <property type="project" value="UniProtKB-KW"/>
</dbReference>
<dbReference type="AlphaFoldDB" id="A0A1R4IYV9"/>
<dbReference type="EC" id="2.7.1.176" evidence="2"/>
<accession>A0A1R4IYV9</accession>
<evidence type="ECO:0000256" key="2">
    <source>
        <dbReference type="ARBA" id="ARBA00011963"/>
    </source>
</evidence>
<comment type="catalytic activity">
    <reaction evidence="6">
        <text>UDP-N-acetyl-alpha-D-glucosamine + ATP = UDP-N-acetyl-alpha-D-glucosamine 3'-phosphate + ADP + H(+)</text>
        <dbReference type="Rhea" id="RHEA:32671"/>
        <dbReference type="ChEBI" id="CHEBI:15378"/>
        <dbReference type="ChEBI" id="CHEBI:30616"/>
        <dbReference type="ChEBI" id="CHEBI:57705"/>
        <dbReference type="ChEBI" id="CHEBI:64353"/>
        <dbReference type="ChEBI" id="CHEBI:456216"/>
        <dbReference type="EC" id="2.7.1.176"/>
    </reaction>
</comment>
<evidence type="ECO:0000259" key="8">
    <source>
        <dbReference type="Pfam" id="PF06414"/>
    </source>
</evidence>
<keyword evidence="10" id="KW-1185">Reference proteome</keyword>
<protein>
    <recommendedName>
        <fullName evidence="5">UDP-N-acetylglucosamine kinase</fullName>
        <ecNumber evidence="2">2.7.1.176</ecNumber>
    </recommendedName>
    <alternativeName>
        <fullName evidence="5">UDP-N-acetylglucosamine kinase</fullName>
    </alternativeName>
</protein>
<reference evidence="9 10" key="1">
    <citation type="submission" date="2017-02" db="EMBL/GenBank/DDBJ databases">
        <authorList>
            <person name="Peterson S.W."/>
        </authorList>
    </citation>
    <scope>NUCLEOTIDE SEQUENCE [LARGE SCALE GENOMIC DNA]</scope>
    <source>
        <strain evidence="9 10">B Mb 05.01</strain>
    </source>
</reference>